<sequence>MRTARRTWKNTARSLSLTDLNALPAGRKTGKHYGGRMNIPLKKWADKHGIAPVTARQKAARGGFRTAVKIGRDWLIDEDEPYTDLRRGGQSKRWKAEDRG</sequence>
<proteinExistence type="predicted"/>
<protein>
    <submittedName>
        <fullName evidence="1">Uncharacterized protein</fullName>
    </submittedName>
</protein>
<name>A0A645IRM2_9ZZZZ</name>
<dbReference type="EMBL" id="VSSQ01121795">
    <property type="protein sequence ID" value="MPN54018.1"/>
    <property type="molecule type" value="Genomic_DNA"/>
</dbReference>
<evidence type="ECO:0000313" key="1">
    <source>
        <dbReference type="EMBL" id="MPN54018.1"/>
    </source>
</evidence>
<reference evidence="1" key="1">
    <citation type="submission" date="2019-08" db="EMBL/GenBank/DDBJ databases">
        <authorList>
            <person name="Kucharzyk K."/>
            <person name="Murdoch R.W."/>
            <person name="Higgins S."/>
            <person name="Loffler F."/>
        </authorList>
    </citation>
    <scope>NUCLEOTIDE SEQUENCE</scope>
</reference>
<comment type="caution">
    <text evidence="1">The sequence shown here is derived from an EMBL/GenBank/DDBJ whole genome shotgun (WGS) entry which is preliminary data.</text>
</comment>
<accession>A0A645IRM2</accession>
<organism evidence="1">
    <name type="scientific">bioreactor metagenome</name>
    <dbReference type="NCBI Taxonomy" id="1076179"/>
    <lineage>
        <taxon>unclassified sequences</taxon>
        <taxon>metagenomes</taxon>
        <taxon>ecological metagenomes</taxon>
    </lineage>
</organism>
<dbReference type="AlphaFoldDB" id="A0A645IRM2"/>
<gene>
    <name evidence="1" type="ORF">SDC9_201687</name>
</gene>